<dbReference type="InterPro" id="IPR015422">
    <property type="entry name" value="PyrdxlP-dep_Trfase_small"/>
</dbReference>
<dbReference type="Gene3D" id="3.40.640.10">
    <property type="entry name" value="Type I PLP-dependent aspartate aminotransferase-like (Major domain)"/>
    <property type="match status" value="1"/>
</dbReference>
<organism evidence="2 3">
    <name type="scientific">Actinoplanes auranticolor</name>
    <dbReference type="NCBI Taxonomy" id="47988"/>
    <lineage>
        <taxon>Bacteria</taxon>
        <taxon>Bacillati</taxon>
        <taxon>Actinomycetota</taxon>
        <taxon>Actinomycetes</taxon>
        <taxon>Micromonosporales</taxon>
        <taxon>Micromonosporaceae</taxon>
        <taxon>Actinoplanes</taxon>
    </lineage>
</organism>
<dbReference type="RefSeq" id="WP_212986999.1">
    <property type="nucleotide sequence ID" value="NZ_BAABEA010000008.1"/>
</dbReference>
<proteinExistence type="predicted"/>
<accession>A0A919S546</accession>
<protein>
    <submittedName>
        <fullName evidence="2">Cysteine desulfurase-like protein</fullName>
    </submittedName>
</protein>
<dbReference type="PANTHER" id="PTHR43586">
    <property type="entry name" value="CYSTEINE DESULFURASE"/>
    <property type="match status" value="1"/>
</dbReference>
<dbReference type="SUPFAM" id="SSF53383">
    <property type="entry name" value="PLP-dependent transferases"/>
    <property type="match status" value="1"/>
</dbReference>
<dbReference type="NCBIfam" id="TIGR01976">
    <property type="entry name" value="am_tr_V_VC1184"/>
    <property type="match status" value="1"/>
</dbReference>
<dbReference type="InterPro" id="IPR015424">
    <property type="entry name" value="PyrdxlP-dep_Trfase"/>
</dbReference>
<sequence length="407" mass="42228">MTYDVARVRATYPALAEGFAHLDGAAGTQAAGPVVDAVAGTLRRAVSNRSPAFEPGRRAGEIVAAARAAVADLVGGEPGGVVFGPSATALTYVVARTLAQSWRPGDEVVVSRLDHDANVRPWVQAAEAAGAIVRWAEFDPDSGDLPAKQYAELVGPRTRVVAVTAASNVTGAMPQVREIADLAHAAGALVHVDGVHATAHVPTDVRRLGADFYVTSAYKWSGPHLAAVIAEPARWEGLRPAKLIPSSDAVPERFESGTPSFELLAGVTAAVEHLAALPELAGGAPAAAGTTRRDRVVAGLTVAAAYEAELLERLLAGLAADPAVTVQPAPAQRCPTVSFRVRGESPAETAGRLGEQGICVFSGDYYAYEYFTATGLRDSGGAVRASIYHYNTVGEVDRLLAALEAGR</sequence>
<dbReference type="Proteomes" id="UP000681340">
    <property type="component" value="Unassembled WGS sequence"/>
</dbReference>
<dbReference type="AlphaFoldDB" id="A0A919S546"/>
<dbReference type="InterPro" id="IPR011340">
    <property type="entry name" value="Cys_dSase-rel"/>
</dbReference>
<dbReference type="PANTHER" id="PTHR43586:SF21">
    <property type="entry name" value="PYRIDOXAL PHOSPHATE (PLP)-DEPENDENT ASPARTATE AMINOTRANSFERASE SUPERFAMILY"/>
    <property type="match status" value="1"/>
</dbReference>
<evidence type="ECO:0000259" key="1">
    <source>
        <dbReference type="Pfam" id="PF00266"/>
    </source>
</evidence>
<feature type="domain" description="Aminotransferase class V" evidence="1">
    <location>
        <begin position="299"/>
        <end position="399"/>
    </location>
</feature>
<dbReference type="Gene3D" id="3.90.1150.10">
    <property type="entry name" value="Aspartate Aminotransferase, domain 1"/>
    <property type="match status" value="1"/>
</dbReference>
<comment type="caution">
    <text evidence="2">The sequence shown here is derived from an EMBL/GenBank/DDBJ whole genome shotgun (WGS) entry which is preliminary data.</text>
</comment>
<dbReference type="InterPro" id="IPR000192">
    <property type="entry name" value="Aminotrans_V_dom"/>
</dbReference>
<name>A0A919S546_9ACTN</name>
<gene>
    <name evidence="2" type="ORF">Aau02nite_08710</name>
</gene>
<evidence type="ECO:0000313" key="3">
    <source>
        <dbReference type="Proteomes" id="UP000681340"/>
    </source>
</evidence>
<reference evidence="2" key="1">
    <citation type="submission" date="2021-03" db="EMBL/GenBank/DDBJ databases">
        <title>Whole genome shotgun sequence of Actinoplanes auranticolor NBRC 12245.</title>
        <authorList>
            <person name="Komaki H."/>
            <person name="Tamura T."/>
        </authorList>
    </citation>
    <scope>NUCLEOTIDE SEQUENCE</scope>
    <source>
        <strain evidence="2">NBRC 12245</strain>
    </source>
</reference>
<keyword evidence="3" id="KW-1185">Reference proteome</keyword>
<dbReference type="Pfam" id="PF00266">
    <property type="entry name" value="Aminotran_5"/>
    <property type="match status" value="2"/>
</dbReference>
<dbReference type="EMBL" id="BOQL01000007">
    <property type="protein sequence ID" value="GIM64158.1"/>
    <property type="molecule type" value="Genomic_DNA"/>
</dbReference>
<evidence type="ECO:0000313" key="2">
    <source>
        <dbReference type="EMBL" id="GIM64158.1"/>
    </source>
</evidence>
<dbReference type="InterPro" id="IPR015421">
    <property type="entry name" value="PyrdxlP-dep_Trfase_major"/>
</dbReference>
<feature type="domain" description="Aminotransferase class V" evidence="1">
    <location>
        <begin position="22"/>
        <end position="276"/>
    </location>
</feature>